<organism evidence="1 2">
    <name type="scientific">Diphasiastrum complanatum</name>
    <name type="common">Issler's clubmoss</name>
    <name type="synonym">Lycopodium complanatum</name>
    <dbReference type="NCBI Taxonomy" id="34168"/>
    <lineage>
        <taxon>Eukaryota</taxon>
        <taxon>Viridiplantae</taxon>
        <taxon>Streptophyta</taxon>
        <taxon>Embryophyta</taxon>
        <taxon>Tracheophyta</taxon>
        <taxon>Lycopodiopsida</taxon>
        <taxon>Lycopodiales</taxon>
        <taxon>Lycopodiaceae</taxon>
        <taxon>Lycopodioideae</taxon>
        <taxon>Diphasiastrum</taxon>
    </lineage>
</organism>
<comment type="caution">
    <text evidence="1">The sequence shown here is derived from an EMBL/GenBank/DDBJ whole genome shotgun (WGS) entry which is preliminary data.</text>
</comment>
<dbReference type="Proteomes" id="UP001162992">
    <property type="component" value="Chromosome 12"/>
</dbReference>
<evidence type="ECO:0000313" key="1">
    <source>
        <dbReference type="EMBL" id="KAJ7536836.1"/>
    </source>
</evidence>
<evidence type="ECO:0000313" key="2">
    <source>
        <dbReference type="Proteomes" id="UP001162992"/>
    </source>
</evidence>
<sequence>MNDKSTYRKHVQIMSRSGVSPTEKVQRLAASNAVAIFSVSSCCLCHVVKRLLINLGVNPMIYELDKENDGVEIQNALSRMINNQNQAVPAVFIGGKLIGGLDQVMAEHISGALVPQLRQAGALWL</sequence>
<name>A0ACC2C4B7_DIPCM</name>
<keyword evidence="2" id="KW-1185">Reference proteome</keyword>
<accession>A0ACC2C4B7</accession>
<dbReference type="EMBL" id="CM055103">
    <property type="protein sequence ID" value="KAJ7536836.1"/>
    <property type="molecule type" value="Genomic_DNA"/>
</dbReference>
<protein>
    <submittedName>
        <fullName evidence="1">Uncharacterized protein</fullName>
    </submittedName>
</protein>
<gene>
    <name evidence="1" type="ORF">O6H91_12G084200</name>
</gene>
<proteinExistence type="predicted"/>
<reference evidence="2" key="1">
    <citation type="journal article" date="2024" name="Proc. Natl. Acad. Sci. U.S.A.">
        <title>Extraordinary preservation of gene collinearity over three hundred million years revealed in homosporous lycophytes.</title>
        <authorList>
            <person name="Li C."/>
            <person name="Wickell D."/>
            <person name="Kuo L.Y."/>
            <person name="Chen X."/>
            <person name="Nie B."/>
            <person name="Liao X."/>
            <person name="Peng D."/>
            <person name="Ji J."/>
            <person name="Jenkins J."/>
            <person name="Williams M."/>
            <person name="Shu S."/>
            <person name="Plott C."/>
            <person name="Barry K."/>
            <person name="Rajasekar S."/>
            <person name="Grimwood J."/>
            <person name="Han X."/>
            <person name="Sun S."/>
            <person name="Hou Z."/>
            <person name="He W."/>
            <person name="Dai G."/>
            <person name="Sun C."/>
            <person name="Schmutz J."/>
            <person name="Leebens-Mack J.H."/>
            <person name="Li F.W."/>
            <person name="Wang L."/>
        </authorList>
    </citation>
    <scope>NUCLEOTIDE SEQUENCE [LARGE SCALE GENOMIC DNA]</scope>
    <source>
        <strain evidence="2">cv. PW_Plant_1</strain>
    </source>
</reference>